<evidence type="ECO:0000256" key="3">
    <source>
        <dbReference type="ARBA" id="ARBA00022741"/>
    </source>
</evidence>
<dbReference type="PANTHER" id="PTHR42711:SF5">
    <property type="entry name" value="ABC TRANSPORTER ATP-BINDING PROTEIN NATA"/>
    <property type="match status" value="1"/>
</dbReference>
<evidence type="ECO:0000259" key="5">
    <source>
        <dbReference type="PROSITE" id="PS50893"/>
    </source>
</evidence>
<dbReference type="Proteomes" id="UP001238450">
    <property type="component" value="Unassembled WGS sequence"/>
</dbReference>
<dbReference type="InterPro" id="IPR050763">
    <property type="entry name" value="ABC_transporter_ATP-binding"/>
</dbReference>
<comment type="caution">
    <text evidence="6">The sequence shown here is derived from an EMBL/GenBank/DDBJ whole genome shotgun (WGS) entry which is preliminary data.</text>
</comment>
<keyword evidence="3" id="KW-0547">Nucleotide-binding</keyword>
<evidence type="ECO:0000313" key="7">
    <source>
        <dbReference type="Proteomes" id="UP001238450"/>
    </source>
</evidence>
<sequence length="214" mass="24641">MCSLQIEEVTLHNHGDEIISSWNASFTKGESVSIYSGKQITSTSILLMLGGYLKPEQGAVWLVEEDKKEPISPAHIGIASIHRIYEPIPYLRVEEMLLLQANLFRVKKKKELLEKVMNDWDLDSVRKDRYVDLSPVNQLKASVAAALVHQPQILLLDHPELGLTDEEWTQFSSILQPIVQRDKLILILTTLRREVWNEYQTKIDLSIRKEDDRL</sequence>
<feature type="domain" description="ABC transporter" evidence="5">
    <location>
        <begin position="4"/>
        <end position="213"/>
    </location>
</feature>
<dbReference type="GO" id="GO:0005524">
    <property type="term" value="F:ATP binding"/>
    <property type="evidence" value="ECO:0007669"/>
    <property type="project" value="UniProtKB-KW"/>
</dbReference>
<name>A0AAJ1TI66_9BACL</name>
<dbReference type="GO" id="GO:0016887">
    <property type="term" value="F:ATP hydrolysis activity"/>
    <property type="evidence" value="ECO:0007669"/>
    <property type="project" value="InterPro"/>
</dbReference>
<dbReference type="Pfam" id="PF00005">
    <property type="entry name" value="ABC_tran"/>
    <property type="match status" value="1"/>
</dbReference>
<dbReference type="EMBL" id="JAUSUV010000004">
    <property type="protein sequence ID" value="MDQ0416987.1"/>
    <property type="molecule type" value="Genomic_DNA"/>
</dbReference>
<evidence type="ECO:0000256" key="2">
    <source>
        <dbReference type="ARBA" id="ARBA00022448"/>
    </source>
</evidence>
<dbReference type="SUPFAM" id="SSF52540">
    <property type="entry name" value="P-loop containing nucleoside triphosphate hydrolases"/>
    <property type="match status" value="1"/>
</dbReference>
<gene>
    <name evidence="6" type="ORF">J2Z48_001159</name>
</gene>
<dbReference type="InterPro" id="IPR027417">
    <property type="entry name" value="P-loop_NTPase"/>
</dbReference>
<accession>A0AAJ1TI66</accession>
<dbReference type="InterPro" id="IPR003439">
    <property type="entry name" value="ABC_transporter-like_ATP-bd"/>
</dbReference>
<evidence type="ECO:0000256" key="4">
    <source>
        <dbReference type="ARBA" id="ARBA00022840"/>
    </source>
</evidence>
<evidence type="ECO:0000313" key="6">
    <source>
        <dbReference type="EMBL" id="MDQ0416987.1"/>
    </source>
</evidence>
<protein>
    <submittedName>
        <fullName evidence="6">ABC-type multidrug transport system ATPase subunit</fullName>
    </submittedName>
</protein>
<organism evidence="6 7">
    <name type="scientific">Croceifilum oryzae</name>
    <dbReference type="NCBI Taxonomy" id="1553429"/>
    <lineage>
        <taxon>Bacteria</taxon>
        <taxon>Bacillati</taxon>
        <taxon>Bacillota</taxon>
        <taxon>Bacilli</taxon>
        <taxon>Bacillales</taxon>
        <taxon>Thermoactinomycetaceae</taxon>
        <taxon>Croceifilum</taxon>
    </lineage>
</organism>
<evidence type="ECO:0000256" key="1">
    <source>
        <dbReference type="ARBA" id="ARBA00005417"/>
    </source>
</evidence>
<keyword evidence="2" id="KW-0813">Transport</keyword>
<dbReference type="PANTHER" id="PTHR42711">
    <property type="entry name" value="ABC TRANSPORTER ATP-BINDING PROTEIN"/>
    <property type="match status" value="1"/>
</dbReference>
<dbReference type="PROSITE" id="PS50893">
    <property type="entry name" value="ABC_TRANSPORTER_2"/>
    <property type="match status" value="1"/>
</dbReference>
<dbReference type="RefSeq" id="WP_307251676.1">
    <property type="nucleotide sequence ID" value="NZ_JAUSUV010000004.1"/>
</dbReference>
<dbReference type="AlphaFoldDB" id="A0AAJ1TI66"/>
<keyword evidence="7" id="KW-1185">Reference proteome</keyword>
<comment type="similarity">
    <text evidence="1">Belongs to the ABC transporter superfamily.</text>
</comment>
<dbReference type="Gene3D" id="3.40.50.300">
    <property type="entry name" value="P-loop containing nucleotide triphosphate hydrolases"/>
    <property type="match status" value="1"/>
</dbReference>
<reference evidence="6 7" key="1">
    <citation type="submission" date="2023-07" db="EMBL/GenBank/DDBJ databases">
        <title>Genomic Encyclopedia of Type Strains, Phase IV (KMG-IV): sequencing the most valuable type-strain genomes for metagenomic binning, comparative biology and taxonomic classification.</title>
        <authorList>
            <person name="Goeker M."/>
        </authorList>
    </citation>
    <scope>NUCLEOTIDE SEQUENCE [LARGE SCALE GENOMIC DNA]</scope>
    <source>
        <strain evidence="6 7">DSM 46876</strain>
    </source>
</reference>
<proteinExistence type="inferred from homology"/>
<keyword evidence="4" id="KW-0067">ATP-binding</keyword>